<organism evidence="6 7">
    <name type="scientific">Kineococcus rhizosphaerae</name>
    <dbReference type="NCBI Taxonomy" id="559628"/>
    <lineage>
        <taxon>Bacteria</taxon>
        <taxon>Bacillati</taxon>
        <taxon>Actinomycetota</taxon>
        <taxon>Actinomycetes</taxon>
        <taxon>Kineosporiales</taxon>
        <taxon>Kineosporiaceae</taxon>
        <taxon>Kineococcus</taxon>
    </lineage>
</organism>
<dbReference type="OrthoDB" id="9804819at2"/>
<dbReference type="RefSeq" id="WP_106215657.1">
    <property type="nucleotide sequence ID" value="NZ_PVZF01000030.1"/>
</dbReference>
<gene>
    <name evidence="6" type="ORF">CLV37_1302</name>
</gene>
<dbReference type="EMBL" id="PVZF01000030">
    <property type="protein sequence ID" value="PRY07257.1"/>
    <property type="molecule type" value="Genomic_DNA"/>
</dbReference>
<name>A0A2T0QRA4_9ACTN</name>
<accession>A0A2T0QRA4</accession>
<dbReference type="Proteomes" id="UP000238083">
    <property type="component" value="Unassembled WGS sequence"/>
</dbReference>
<dbReference type="PANTHER" id="PTHR43335:SF4">
    <property type="entry name" value="ABC TRANSPORTER, ATP-BINDING PROTEIN"/>
    <property type="match status" value="1"/>
</dbReference>
<sequence>MIEVEGLSKIYGRGVAAVDDLSFTVAQGKVTGFLGPNGSGKTTTMRMILGLERCTAGTALVDGLPYWQHRQPMSVLGALLDARGAHPARTLREHYRALAAVGDISSRQVEQVLDMVGLEDVAGRRIGDFSLGMAQRLGLGAALLGNPGTVMLDEPVNGLDPDGVLWMRTLLRRLADQGRAVLVSSHLMSEVALTADHLIVIAGGRLLADESTPRFLQRAGSRGVLVRSPQVDQLRALLRTLYTELSEAQRAQSRVKAADGGGLIVHGITPSLLAQAALRSGVELHELTPLHETMEDVFMRMTAHAASAAPRE</sequence>
<dbReference type="SUPFAM" id="SSF52540">
    <property type="entry name" value="P-loop containing nucleoside triphosphate hydrolases"/>
    <property type="match status" value="1"/>
</dbReference>
<comment type="similarity">
    <text evidence="1">Belongs to the ABC transporter superfamily.</text>
</comment>
<feature type="domain" description="ABC transporter" evidence="5">
    <location>
        <begin position="2"/>
        <end position="228"/>
    </location>
</feature>
<dbReference type="PROSITE" id="PS50893">
    <property type="entry name" value="ABC_TRANSPORTER_2"/>
    <property type="match status" value="1"/>
</dbReference>
<keyword evidence="3" id="KW-0547">Nucleotide-binding</keyword>
<dbReference type="InterPro" id="IPR017871">
    <property type="entry name" value="ABC_transporter-like_CS"/>
</dbReference>
<evidence type="ECO:0000313" key="6">
    <source>
        <dbReference type="EMBL" id="PRY07257.1"/>
    </source>
</evidence>
<dbReference type="InterPro" id="IPR003439">
    <property type="entry name" value="ABC_transporter-like_ATP-bd"/>
</dbReference>
<keyword evidence="2" id="KW-0813">Transport</keyword>
<evidence type="ECO:0000313" key="7">
    <source>
        <dbReference type="Proteomes" id="UP000238083"/>
    </source>
</evidence>
<protein>
    <submittedName>
        <fullName evidence="6">ABC-2 type transport system ATP-binding protein</fullName>
    </submittedName>
</protein>
<dbReference type="AlphaFoldDB" id="A0A2T0QRA4"/>
<keyword evidence="7" id="KW-1185">Reference proteome</keyword>
<dbReference type="Pfam" id="PF00005">
    <property type="entry name" value="ABC_tran"/>
    <property type="match status" value="1"/>
</dbReference>
<dbReference type="SMART" id="SM00382">
    <property type="entry name" value="AAA"/>
    <property type="match status" value="1"/>
</dbReference>
<keyword evidence="4 6" id="KW-0067">ATP-binding</keyword>
<dbReference type="PROSITE" id="PS00211">
    <property type="entry name" value="ABC_TRANSPORTER_1"/>
    <property type="match status" value="1"/>
</dbReference>
<dbReference type="PANTHER" id="PTHR43335">
    <property type="entry name" value="ABC TRANSPORTER, ATP-BINDING PROTEIN"/>
    <property type="match status" value="1"/>
</dbReference>
<comment type="caution">
    <text evidence="6">The sequence shown here is derived from an EMBL/GenBank/DDBJ whole genome shotgun (WGS) entry which is preliminary data.</text>
</comment>
<evidence type="ECO:0000256" key="3">
    <source>
        <dbReference type="ARBA" id="ARBA00022741"/>
    </source>
</evidence>
<evidence type="ECO:0000256" key="4">
    <source>
        <dbReference type="ARBA" id="ARBA00022840"/>
    </source>
</evidence>
<dbReference type="InterPro" id="IPR027417">
    <property type="entry name" value="P-loop_NTPase"/>
</dbReference>
<evidence type="ECO:0000256" key="2">
    <source>
        <dbReference type="ARBA" id="ARBA00022448"/>
    </source>
</evidence>
<evidence type="ECO:0000256" key="1">
    <source>
        <dbReference type="ARBA" id="ARBA00005417"/>
    </source>
</evidence>
<dbReference type="InterPro" id="IPR003593">
    <property type="entry name" value="AAA+_ATPase"/>
</dbReference>
<dbReference type="GO" id="GO:0005524">
    <property type="term" value="F:ATP binding"/>
    <property type="evidence" value="ECO:0007669"/>
    <property type="project" value="UniProtKB-KW"/>
</dbReference>
<dbReference type="Gene3D" id="3.40.50.300">
    <property type="entry name" value="P-loop containing nucleotide triphosphate hydrolases"/>
    <property type="match status" value="1"/>
</dbReference>
<evidence type="ECO:0000259" key="5">
    <source>
        <dbReference type="PROSITE" id="PS50893"/>
    </source>
</evidence>
<proteinExistence type="inferred from homology"/>
<dbReference type="GO" id="GO:0016887">
    <property type="term" value="F:ATP hydrolysis activity"/>
    <property type="evidence" value="ECO:0007669"/>
    <property type="project" value="InterPro"/>
</dbReference>
<reference evidence="6 7" key="1">
    <citation type="submission" date="2018-03" db="EMBL/GenBank/DDBJ databases">
        <title>Genomic Encyclopedia of Archaeal and Bacterial Type Strains, Phase II (KMG-II): from individual species to whole genera.</title>
        <authorList>
            <person name="Goeker M."/>
        </authorList>
    </citation>
    <scope>NUCLEOTIDE SEQUENCE [LARGE SCALE GENOMIC DNA]</scope>
    <source>
        <strain evidence="6 7">DSM 19711</strain>
    </source>
</reference>